<dbReference type="PANTHER" id="PTHR40279">
    <property type="entry name" value="PQQC-LIKE PROTEIN"/>
    <property type="match status" value="1"/>
</dbReference>
<name>A0ABU0Y172_9BURK</name>
<keyword evidence="1" id="KW-0560">Oxidoreductase</keyword>
<evidence type="ECO:0000313" key="2">
    <source>
        <dbReference type="EMBL" id="MDQ4628915.1"/>
    </source>
</evidence>
<organism evidence="2 3">
    <name type="scientific">Janthinobacterium lividum</name>
    <dbReference type="NCBI Taxonomy" id="29581"/>
    <lineage>
        <taxon>Bacteria</taxon>
        <taxon>Pseudomonadati</taxon>
        <taxon>Pseudomonadota</taxon>
        <taxon>Betaproteobacteria</taxon>
        <taxon>Burkholderiales</taxon>
        <taxon>Oxalobacteraceae</taxon>
        <taxon>Janthinobacterium</taxon>
    </lineage>
</organism>
<protein>
    <submittedName>
        <fullName evidence="2">Iron-containing redox enzyme family protein</fullName>
    </submittedName>
</protein>
<dbReference type="InterPro" id="IPR016084">
    <property type="entry name" value="Haem_Oase-like_multi-hlx"/>
</dbReference>
<dbReference type="Gene3D" id="1.20.910.10">
    <property type="entry name" value="Heme oxygenase-like"/>
    <property type="match status" value="1"/>
</dbReference>
<comment type="caution">
    <text evidence="2">The sequence shown here is derived from an EMBL/GenBank/DDBJ whole genome shotgun (WGS) entry which is preliminary data.</text>
</comment>
<dbReference type="Proteomes" id="UP001237592">
    <property type="component" value="Unassembled WGS sequence"/>
</dbReference>
<dbReference type="PANTHER" id="PTHR40279:SF3">
    <property type="entry name" value="4-AMINOBENZOATE SYNTHASE"/>
    <property type="match status" value="1"/>
</dbReference>
<dbReference type="Pfam" id="PF14518">
    <property type="entry name" value="Haem_oxygenas_2"/>
    <property type="match status" value="1"/>
</dbReference>
<dbReference type="SUPFAM" id="SSF48613">
    <property type="entry name" value="Heme oxygenase-like"/>
    <property type="match status" value="1"/>
</dbReference>
<dbReference type="SMART" id="SM01236">
    <property type="entry name" value="Haem_oxygenase_2"/>
    <property type="match status" value="1"/>
</dbReference>
<proteinExistence type="predicted"/>
<gene>
    <name evidence="2" type="ORF">RB624_23805</name>
</gene>
<dbReference type="EMBL" id="JAVFKP010000007">
    <property type="protein sequence ID" value="MDQ4628915.1"/>
    <property type="molecule type" value="Genomic_DNA"/>
</dbReference>
<sequence length="247" mass="27759">MDLHANAGHSGVRPPLPVEDVIAQCNQIVHEKRYSRHQFVGSVQRGLPDRAALAAWALQKYHQVYTQNLIFSIIHSKTQFEDVRHFMIEQLVAEETGINCGSDSHYNLMRRFAEASGVGADQFGPATQAEPVRRYVDTLLGIMRDEHFAVGLLAIYAIESQSGESVGKMLAALREAYGYSEAELEWFTVHSDADDDHAEEGVRLVRKYAPQVAGFDQRALAVTERICDAWLQLHDYYASLLNRSAVR</sequence>
<dbReference type="RefSeq" id="WP_170846318.1">
    <property type="nucleotide sequence ID" value="NZ_JAGRZK010000014.1"/>
</dbReference>
<reference evidence="2 3" key="1">
    <citation type="submission" date="2023-08" db="EMBL/GenBank/DDBJ databases">
        <title>Draft genome sequence of Janthinobacterium lividum.</title>
        <authorList>
            <person name="Chun B.H."/>
            <person name="Lee Y."/>
        </authorList>
    </citation>
    <scope>NUCLEOTIDE SEQUENCE [LARGE SCALE GENOMIC DNA]</scope>
    <source>
        <strain evidence="2 3">AMJK</strain>
    </source>
</reference>
<accession>A0ABU0Y172</accession>
<keyword evidence="3" id="KW-1185">Reference proteome</keyword>
<dbReference type="InterPro" id="IPR039068">
    <property type="entry name" value="PqqC-like"/>
</dbReference>
<evidence type="ECO:0000256" key="1">
    <source>
        <dbReference type="ARBA" id="ARBA00023002"/>
    </source>
</evidence>
<evidence type="ECO:0000313" key="3">
    <source>
        <dbReference type="Proteomes" id="UP001237592"/>
    </source>
</evidence>